<dbReference type="AlphaFoldDB" id="A0A852ZAX1"/>
<comment type="caution">
    <text evidence="3">The sequence shown here is derived from an EMBL/GenBank/DDBJ whole genome shotgun (WGS) entry which is preliminary data.</text>
</comment>
<gene>
    <name evidence="3" type="ORF">F4554_001993</name>
</gene>
<dbReference type="InterPro" id="IPR050266">
    <property type="entry name" value="AB_hydrolase_sf"/>
</dbReference>
<dbReference type="PANTHER" id="PTHR43798:SF31">
    <property type="entry name" value="AB HYDROLASE SUPERFAMILY PROTEIN YCLE"/>
    <property type="match status" value="1"/>
</dbReference>
<evidence type="ECO:0000256" key="1">
    <source>
        <dbReference type="ARBA" id="ARBA00022801"/>
    </source>
</evidence>
<dbReference type="SUPFAM" id="SSF53474">
    <property type="entry name" value="alpha/beta-Hydrolases"/>
    <property type="match status" value="1"/>
</dbReference>
<sequence>MAEDGTRRVGGIEFGLTKTGSGPPLLLLPGGGGCSDYLAPVARQVDALVTTYRVEPRGCGRSTHDGNYDLATTLSDLEALRRLLGIQRWIVGGHSHGAFLALAYALAHSERTSAVLYIAGAGLQNDRSWHAAYDAGRDAGADREVPHGTYTWNPECNSVANADYKRYVRRRDLWRDVANLRVPFRAVHGETDVRPVWPVEQLVAALPDARLRIVPGAPHDLWYTHPDELGAVLREYLVKLGLT</sequence>
<keyword evidence="1 3" id="KW-0378">Hydrolase</keyword>
<keyword evidence="4" id="KW-1185">Reference proteome</keyword>
<protein>
    <submittedName>
        <fullName evidence="3">Proline iminopeptidase</fullName>
        <ecNumber evidence="3">3.4.11.5</ecNumber>
    </submittedName>
</protein>
<feature type="domain" description="AB hydrolase-1" evidence="2">
    <location>
        <begin position="23"/>
        <end position="123"/>
    </location>
</feature>
<reference evidence="3 4" key="1">
    <citation type="submission" date="2020-07" db="EMBL/GenBank/DDBJ databases">
        <title>Sequencing the genomes of 1000 actinobacteria strains.</title>
        <authorList>
            <person name="Klenk H.-P."/>
        </authorList>
    </citation>
    <scope>NUCLEOTIDE SEQUENCE [LARGE SCALE GENOMIC DNA]</scope>
    <source>
        <strain evidence="3 4">DSM 18448</strain>
    </source>
</reference>
<keyword evidence="3" id="KW-0645">Protease</keyword>
<evidence type="ECO:0000259" key="2">
    <source>
        <dbReference type="Pfam" id="PF00561"/>
    </source>
</evidence>
<dbReference type="InterPro" id="IPR029058">
    <property type="entry name" value="AB_hydrolase_fold"/>
</dbReference>
<accession>A0A852ZAX1</accession>
<evidence type="ECO:0000313" key="4">
    <source>
        <dbReference type="Proteomes" id="UP000579605"/>
    </source>
</evidence>
<dbReference type="RefSeq" id="WP_179787100.1">
    <property type="nucleotide sequence ID" value="NZ_BAAARR010000038.1"/>
</dbReference>
<proteinExistence type="predicted"/>
<organism evidence="3 4">
    <name type="scientific">Actinopolymorpha rutila</name>
    <dbReference type="NCBI Taxonomy" id="446787"/>
    <lineage>
        <taxon>Bacteria</taxon>
        <taxon>Bacillati</taxon>
        <taxon>Actinomycetota</taxon>
        <taxon>Actinomycetes</taxon>
        <taxon>Propionibacteriales</taxon>
        <taxon>Actinopolymorphaceae</taxon>
        <taxon>Actinopolymorpha</taxon>
    </lineage>
</organism>
<dbReference type="PANTHER" id="PTHR43798">
    <property type="entry name" value="MONOACYLGLYCEROL LIPASE"/>
    <property type="match status" value="1"/>
</dbReference>
<dbReference type="GO" id="GO:0004177">
    <property type="term" value="F:aminopeptidase activity"/>
    <property type="evidence" value="ECO:0007669"/>
    <property type="project" value="UniProtKB-KW"/>
</dbReference>
<keyword evidence="3" id="KW-0031">Aminopeptidase</keyword>
<name>A0A852ZAX1_9ACTN</name>
<evidence type="ECO:0000313" key="3">
    <source>
        <dbReference type="EMBL" id="NYH89355.1"/>
    </source>
</evidence>
<dbReference type="Gene3D" id="3.40.50.1820">
    <property type="entry name" value="alpha/beta hydrolase"/>
    <property type="match status" value="1"/>
</dbReference>
<dbReference type="InterPro" id="IPR000073">
    <property type="entry name" value="AB_hydrolase_1"/>
</dbReference>
<dbReference type="GO" id="GO:0016020">
    <property type="term" value="C:membrane"/>
    <property type="evidence" value="ECO:0007669"/>
    <property type="project" value="TreeGrafter"/>
</dbReference>
<dbReference type="PROSITE" id="PS51257">
    <property type="entry name" value="PROKAR_LIPOPROTEIN"/>
    <property type="match status" value="1"/>
</dbReference>
<dbReference type="Pfam" id="PF00561">
    <property type="entry name" value="Abhydrolase_1"/>
    <property type="match status" value="1"/>
</dbReference>
<dbReference type="EC" id="3.4.11.5" evidence="3"/>
<dbReference type="EMBL" id="JACBZH010000001">
    <property type="protein sequence ID" value="NYH89355.1"/>
    <property type="molecule type" value="Genomic_DNA"/>
</dbReference>
<dbReference type="Proteomes" id="UP000579605">
    <property type="component" value="Unassembled WGS sequence"/>
</dbReference>